<evidence type="ECO:0000313" key="17">
    <source>
        <dbReference type="EMBL" id="ALC48872.1"/>
    </source>
</evidence>
<evidence type="ECO:0000256" key="10">
    <source>
        <dbReference type="ARBA" id="ARBA00023163"/>
    </source>
</evidence>
<keyword evidence="18" id="KW-1185">Reference proteome</keyword>
<sequence>MSDDISAFSAYGSKSRAQQQKKKAAKKPMKNSAPKQKINGVSPKGRLDKGKQEQKKTMFDGDMNNNKNNNKKQPKAQSPQRKSLGSEAPSCPMPTKRGAAPSCPMPSKKSKENAPVTALKGARAAAAVTNKMATKSCPLPAKNKQEKQVANAKAAADAKAAANAKTAPNAKAVANGARPAVHELNSLEEGKRVLRWLLNPVDSAKFFSDYWERNALHIKRAHPTYFSELISFKMIDQMLLRNHLEFTTNIDITSYKDGVRETHNPDGRAMPPAVWGFYGDGCSVRILNPSSYLTQLRQVCSVLQEYFHCLVGANVYLTPPKSQGFAPHYDDIEAFVLQVEGRKRWRLYSPPTPSETLALVSSPNLKPEQLGPPIFDGVLEAGDILYFPRGTVHQALTEKKHHSLHITLSVYQKQAYANLMEHLMPSVLERAVKQHLSLRRGLPLHTWQHLGLAHGTKKTPQRAEMQAQIKRMVTQYLMPTDSQIDNAVDQLAKRYQHEALPPTLLPEELCRTVFGSRSETNSLGQCLCDYEITEQTSVRLLRANILRLMAEDSSLRIYYYVDNALEYCKYEANFMEIEPTEAGAVELLLTTYPKYIKVSQLPLRSAERRVEVVTALWERGLLMTEKPFNKL</sequence>
<keyword evidence="4 14" id="KW-0479">Metal-binding</keyword>
<dbReference type="SMR" id="A0A0M4EUR5"/>
<evidence type="ECO:0000256" key="9">
    <source>
        <dbReference type="ARBA" id="ARBA00023015"/>
    </source>
</evidence>
<dbReference type="Proteomes" id="UP000494163">
    <property type="component" value="Chromosome X"/>
</dbReference>
<feature type="compositionally biased region" description="Basic residues" evidence="15">
    <location>
        <begin position="19"/>
        <end position="29"/>
    </location>
</feature>
<dbReference type="GO" id="GO:0045471">
    <property type="term" value="P:response to ethanol"/>
    <property type="evidence" value="ECO:0007669"/>
    <property type="project" value="UniProtKB-ARBA"/>
</dbReference>
<feature type="compositionally biased region" description="Basic and acidic residues" evidence="15">
    <location>
        <begin position="45"/>
        <end position="59"/>
    </location>
</feature>
<dbReference type="PANTHER" id="PTHR13096:SF8">
    <property type="entry name" value="RIBOSOMAL OXYGENASE 1"/>
    <property type="match status" value="1"/>
</dbReference>
<dbReference type="InterPro" id="IPR049043">
    <property type="entry name" value="WHD_RIOX1"/>
</dbReference>
<gene>
    <name evidence="17" type="ORF">Dbus_chrXg728</name>
</gene>
<keyword evidence="5" id="KW-0156">Chromatin regulator</keyword>
<keyword evidence="10 14" id="KW-0804">Transcription</keyword>
<evidence type="ECO:0000256" key="1">
    <source>
        <dbReference type="ARBA" id="ARBA00004123"/>
    </source>
</evidence>
<feature type="region of interest" description="Disordered" evidence="15">
    <location>
        <begin position="1"/>
        <end position="114"/>
    </location>
</feature>
<evidence type="ECO:0000256" key="3">
    <source>
        <dbReference type="ARBA" id="ARBA00022491"/>
    </source>
</evidence>
<organism evidence="17 18">
    <name type="scientific">Drosophila busckii</name>
    <name type="common">Fruit fly</name>
    <dbReference type="NCBI Taxonomy" id="30019"/>
    <lineage>
        <taxon>Eukaryota</taxon>
        <taxon>Metazoa</taxon>
        <taxon>Ecdysozoa</taxon>
        <taxon>Arthropoda</taxon>
        <taxon>Hexapoda</taxon>
        <taxon>Insecta</taxon>
        <taxon>Pterygota</taxon>
        <taxon>Neoptera</taxon>
        <taxon>Endopterygota</taxon>
        <taxon>Diptera</taxon>
        <taxon>Brachycera</taxon>
        <taxon>Muscomorpha</taxon>
        <taxon>Ephydroidea</taxon>
        <taxon>Drosophilidae</taxon>
        <taxon>Drosophila</taxon>
    </lineage>
</organism>
<keyword evidence="8 14" id="KW-0408">Iron</keyword>
<dbReference type="GO" id="GO:0005730">
    <property type="term" value="C:nucleolus"/>
    <property type="evidence" value="ECO:0007669"/>
    <property type="project" value="TreeGrafter"/>
</dbReference>
<dbReference type="OMA" id="YLEYMGV"/>
<dbReference type="STRING" id="30019.A0A0M4EUR5"/>
<dbReference type="Pfam" id="PF08007">
    <property type="entry name" value="JmjC_2"/>
    <property type="match status" value="1"/>
</dbReference>
<evidence type="ECO:0000313" key="18">
    <source>
        <dbReference type="Proteomes" id="UP000494163"/>
    </source>
</evidence>
<dbReference type="PROSITE" id="PS51184">
    <property type="entry name" value="JMJC"/>
    <property type="match status" value="1"/>
</dbReference>
<dbReference type="AlphaFoldDB" id="A0A0M4EUR5"/>
<dbReference type="FunFam" id="2.60.120.650:FF:000013">
    <property type="entry name" value="Ribosomal oxygenase 1"/>
    <property type="match status" value="1"/>
</dbReference>
<dbReference type="GO" id="GO:0032453">
    <property type="term" value="F:histone H3K4 demethylase activity"/>
    <property type="evidence" value="ECO:0007669"/>
    <property type="project" value="TreeGrafter"/>
</dbReference>
<evidence type="ECO:0000256" key="11">
    <source>
        <dbReference type="ARBA" id="ARBA00023242"/>
    </source>
</evidence>
<dbReference type="OrthoDB" id="425950at2759"/>
<name>A0A0M4EUR5_DROBS</name>
<evidence type="ECO:0000256" key="8">
    <source>
        <dbReference type="ARBA" id="ARBA00023004"/>
    </source>
</evidence>
<evidence type="ECO:0000259" key="16">
    <source>
        <dbReference type="PROSITE" id="PS51184"/>
    </source>
</evidence>
<keyword evidence="9 14" id="KW-0805">Transcription regulation</keyword>
<dbReference type="SUPFAM" id="SSF51197">
    <property type="entry name" value="Clavaminate synthase-like"/>
    <property type="match status" value="1"/>
</dbReference>
<evidence type="ECO:0000256" key="14">
    <source>
        <dbReference type="RuleBase" id="RU366061"/>
    </source>
</evidence>
<dbReference type="EC" id="1.14.11.27" evidence="14"/>
<dbReference type="FunFam" id="1.10.10.1500:FF:000001">
    <property type="entry name" value="ribosomal oxygenase 1 isoform X1"/>
    <property type="match status" value="1"/>
</dbReference>
<dbReference type="FunFam" id="3.90.930.40:FF:000001">
    <property type="entry name" value="ribosomal oxygenase 1 isoform X1"/>
    <property type="match status" value="1"/>
</dbReference>
<evidence type="ECO:0000256" key="13">
    <source>
        <dbReference type="ARBA" id="ARBA00047915"/>
    </source>
</evidence>
<protein>
    <recommendedName>
        <fullName evidence="14">Bifunctional lysine-specific demethylase and histidyl-hydroxylase</fullName>
        <ecNumber evidence="14">1.14.11.27</ecNumber>
    </recommendedName>
</protein>
<keyword evidence="7 14" id="KW-0560">Oxidoreductase</keyword>
<reference evidence="17 18" key="1">
    <citation type="submission" date="2015-08" db="EMBL/GenBank/DDBJ databases">
        <title>Ancestral chromatin configuration constrains chromatin evolution on differentiating sex chromosomes in Drosophila.</title>
        <authorList>
            <person name="Zhou Q."/>
            <person name="Bachtrog D."/>
        </authorList>
    </citation>
    <scope>NUCLEOTIDE SEQUENCE [LARGE SCALE GENOMIC DNA]</scope>
    <source>
        <tissue evidence="17">Whole larvae</tissue>
    </source>
</reference>
<evidence type="ECO:0000256" key="7">
    <source>
        <dbReference type="ARBA" id="ARBA00023002"/>
    </source>
</evidence>
<dbReference type="Gene3D" id="1.10.10.1500">
    <property type="entry name" value="JmjC domain-containing ribosomal oxygenase (ROX), dimer domain"/>
    <property type="match status" value="1"/>
</dbReference>
<keyword evidence="6 14" id="KW-0223">Dioxygenase</keyword>
<keyword evidence="3" id="KW-0678">Repressor</keyword>
<dbReference type="GO" id="GO:0140680">
    <property type="term" value="F:histone H3K36me/H3K36me2 demethylase activity"/>
    <property type="evidence" value="ECO:0007669"/>
    <property type="project" value="UniProtKB-EC"/>
</dbReference>
<comment type="subcellular location">
    <subcellularLocation>
        <location evidence="1 14">Nucleus</location>
    </subcellularLocation>
</comment>
<evidence type="ECO:0000256" key="2">
    <source>
        <dbReference type="ARBA" id="ARBA00010309"/>
    </source>
</evidence>
<dbReference type="GO" id="GO:0005506">
    <property type="term" value="F:iron ion binding"/>
    <property type="evidence" value="ECO:0007669"/>
    <property type="project" value="UniProtKB-UniRule"/>
</dbReference>
<dbReference type="Gene3D" id="3.90.930.40">
    <property type="match status" value="1"/>
</dbReference>
<comment type="similarity">
    <text evidence="2">Belongs to the ROX family. NO66 subfamily.</text>
</comment>
<comment type="catalytic activity">
    <reaction evidence="13 14">
        <text>N(6),N(6)-dimethyl-L-lysyl(36)-[histone H3] + 2 2-oxoglutarate + 2 O2 = L-lysyl(36)-[histone H3] + 2 formaldehyde + 2 succinate + 2 CO2</text>
        <dbReference type="Rhea" id="RHEA:42032"/>
        <dbReference type="Rhea" id="RHEA-COMP:9785"/>
        <dbReference type="Rhea" id="RHEA-COMP:9787"/>
        <dbReference type="ChEBI" id="CHEBI:15379"/>
        <dbReference type="ChEBI" id="CHEBI:16526"/>
        <dbReference type="ChEBI" id="CHEBI:16810"/>
        <dbReference type="ChEBI" id="CHEBI:16842"/>
        <dbReference type="ChEBI" id="CHEBI:29969"/>
        <dbReference type="ChEBI" id="CHEBI:30031"/>
        <dbReference type="ChEBI" id="CHEBI:61976"/>
        <dbReference type="EC" id="1.14.11.27"/>
    </reaction>
</comment>
<evidence type="ECO:0000256" key="12">
    <source>
        <dbReference type="ARBA" id="ARBA00025670"/>
    </source>
</evidence>
<dbReference type="PANTHER" id="PTHR13096">
    <property type="entry name" value="MINA53 MYC INDUCED NUCLEAR ANTIGEN"/>
    <property type="match status" value="1"/>
</dbReference>
<accession>A0A0M4EUR5</accession>
<dbReference type="Pfam" id="PF21233">
    <property type="entry name" value="WHD_RIOX1"/>
    <property type="match status" value="1"/>
</dbReference>
<comment type="cofactor">
    <cofactor evidence="14">
        <name>Fe(2+)</name>
        <dbReference type="ChEBI" id="CHEBI:29033"/>
    </cofactor>
    <text evidence="14">Binds 1 Fe(2+) ion per subunit.</text>
</comment>
<evidence type="ECO:0000256" key="4">
    <source>
        <dbReference type="ARBA" id="ARBA00022723"/>
    </source>
</evidence>
<evidence type="ECO:0000256" key="5">
    <source>
        <dbReference type="ARBA" id="ARBA00022853"/>
    </source>
</evidence>
<proteinExistence type="inferred from homology"/>
<evidence type="ECO:0000256" key="6">
    <source>
        <dbReference type="ARBA" id="ARBA00022964"/>
    </source>
</evidence>
<comment type="function">
    <text evidence="12">Oxygenase that can act as both a histone lysine demethylase and a ribosomal histidine hydroxylase. Specifically demethylates 'Lys-4' (H3K4me) and 'Lys-36' (H3K36me) of histone H3, thereby playing a central role in histone code.</text>
</comment>
<evidence type="ECO:0000256" key="15">
    <source>
        <dbReference type="SAM" id="MobiDB-lite"/>
    </source>
</evidence>
<dbReference type="InterPro" id="IPR003347">
    <property type="entry name" value="JmjC_dom"/>
</dbReference>
<dbReference type="Gene3D" id="2.60.120.650">
    <property type="entry name" value="Cupin"/>
    <property type="match status" value="1"/>
</dbReference>
<dbReference type="EMBL" id="CP012528">
    <property type="protein sequence ID" value="ALC48872.1"/>
    <property type="molecule type" value="Genomic_DNA"/>
</dbReference>
<dbReference type="InterPro" id="IPR039994">
    <property type="entry name" value="NO66-like"/>
</dbReference>
<keyword evidence="11 14" id="KW-0539">Nucleus</keyword>
<feature type="domain" description="JmjC" evidence="16">
    <location>
        <begin position="288"/>
        <end position="427"/>
    </location>
</feature>